<accession>A0A1W6K7D2</accession>
<proteinExistence type="predicted"/>
<dbReference type="InterPro" id="IPR001638">
    <property type="entry name" value="Solute-binding_3/MltF_N"/>
</dbReference>
<evidence type="ECO:0000313" key="3">
    <source>
        <dbReference type="Proteomes" id="UP000193100"/>
    </source>
</evidence>
<dbReference type="Pfam" id="PF00497">
    <property type="entry name" value="SBP_bac_3"/>
    <property type="match status" value="1"/>
</dbReference>
<dbReference type="STRING" id="1420917.AU15_12700"/>
<dbReference type="PANTHER" id="PTHR38834">
    <property type="entry name" value="PERIPLASMIC SUBSTRATE BINDING PROTEIN FAMILY 3"/>
    <property type="match status" value="1"/>
</dbReference>
<dbReference type="AlphaFoldDB" id="A0A1W6K7D2"/>
<feature type="domain" description="Solute-binding protein family 3/N-terminal" evidence="1">
    <location>
        <begin position="44"/>
        <end position="259"/>
    </location>
</feature>
<dbReference type="SUPFAM" id="SSF53850">
    <property type="entry name" value="Periplasmic binding protein-like II"/>
    <property type="match status" value="1"/>
</dbReference>
<evidence type="ECO:0000259" key="1">
    <source>
        <dbReference type="Pfam" id="PF00497"/>
    </source>
</evidence>
<dbReference type="GeneID" id="77255178"/>
<dbReference type="Proteomes" id="UP000193100">
    <property type="component" value="Chromosome"/>
</dbReference>
<organism evidence="2 3">
    <name type="scientific">Marinobacter salarius</name>
    <dbReference type="NCBI Taxonomy" id="1420917"/>
    <lineage>
        <taxon>Bacteria</taxon>
        <taxon>Pseudomonadati</taxon>
        <taxon>Pseudomonadota</taxon>
        <taxon>Gammaproteobacteria</taxon>
        <taxon>Pseudomonadales</taxon>
        <taxon>Marinobacteraceae</taxon>
        <taxon>Marinobacter</taxon>
    </lineage>
</organism>
<name>A0A1W6K7D2_9GAMM</name>
<evidence type="ECO:0000313" key="2">
    <source>
        <dbReference type="EMBL" id="ARM83300.1"/>
    </source>
</evidence>
<gene>
    <name evidence="2" type="ORF">MARSALSMR5_01208</name>
</gene>
<dbReference type="Gene3D" id="3.40.190.10">
    <property type="entry name" value="Periplasmic binding protein-like II"/>
    <property type="match status" value="2"/>
</dbReference>
<dbReference type="RefSeq" id="WP_085679630.1">
    <property type="nucleotide sequence ID" value="NZ_CP020931.1"/>
</dbReference>
<protein>
    <submittedName>
        <fullName evidence="2">Bacterial extracellular solute-binding protein, family 3</fullName>
    </submittedName>
</protein>
<reference evidence="2 3" key="1">
    <citation type="submission" date="2017-04" db="EMBL/GenBank/DDBJ databases">
        <title>Genome Sequence of Marinobacter salarius strain SMR5 Isolated from a culture of the Diatom Skeletonema marinoi.</title>
        <authorList>
            <person name="Topel M."/>
            <person name="Pinder M.I.M."/>
            <person name="Johansson O.N."/>
            <person name="Kourtchenko O."/>
            <person name="Godhe A."/>
            <person name="Clarke A.K."/>
        </authorList>
    </citation>
    <scope>NUCLEOTIDE SEQUENCE [LARGE SCALE GENOMIC DNA]</scope>
    <source>
        <strain evidence="2 3">SMR5</strain>
    </source>
</reference>
<dbReference type="PANTHER" id="PTHR38834:SF3">
    <property type="entry name" value="SOLUTE-BINDING PROTEIN FAMILY 3_N-TERMINAL DOMAIN-CONTAINING PROTEIN"/>
    <property type="match status" value="1"/>
</dbReference>
<sequence length="261" mass="29211">MPAKPGPEMTGPLKFIRPVLQGLLMLAVVSSAVADEKLYIFTENYPPYNASTTGQGFAHNEDDITGICTDMVKTMMERVDYEYVMKMRDWSRAYEWVQGRENHALFCTARTEEREDEFQWVGPLASIKWTLFAAPDSNIQLESLEGARQYKIAGYKGDVMSDYLVSEGFDLVMNVSGEQNPRRLVLGQADLWVTDGLVGPLVAEEEHEITGLKPVLVFRETPMYLAVSNETAPAIVEDLQAALDEARDSGALDSIAQRYEP</sequence>
<dbReference type="EMBL" id="CP020931">
    <property type="protein sequence ID" value="ARM83300.1"/>
    <property type="molecule type" value="Genomic_DNA"/>
</dbReference>